<dbReference type="OrthoDB" id="186173at2"/>
<feature type="domain" description="Wadjet protein JetD C-terminal" evidence="1">
    <location>
        <begin position="252"/>
        <end position="352"/>
    </location>
</feature>
<dbReference type="RefSeq" id="WP_153441961.1">
    <property type="nucleotide sequence ID" value="NZ_JACIGA010000014.1"/>
</dbReference>
<dbReference type="InterPro" id="IPR036078">
    <property type="entry name" value="Spo11/TopoVI_A_sf"/>
</dbReference>
<dbReference type="EMBL" id="WITC01000116">
    <property type="protein sequence ID" value="MQX18134.1"/>
    <property type="molecule type" value="Genomic_DNA"/>
</dbReference>
<dbReference type="Gene3D" id="3.40.1360.10">
    <property type="match status" value="1"/>
</dbReference>
<proteinExistence type="predicted"/>
<comment type="caution">
    <text evidence="2">The sequence shown here is derived from an EMBL/GenBank/DDBJ whole genome shotgun (WGS) entry which is preliminary data.</text>
</comment>
<sequence length="402" mass="43901">MSRRSFSDISSLIDYLLDRYEKNPDASRWTAAVDQEGLTVNASDAFEEELACLEQEGGIDVLWTGPKWERVIKSVKLRNPEVLYRRTARRPAPELAAESLATLRERDDLPKGAARLIDEAASAWSRKSSYIGIAPGEGRTFGQVLRLAGAICERLAEPPGNEVDFRTFSRLVSGDSKALERNLSSVASAISRLYLVGEAQAALDAEEFLASAGVNRLPQPVLIYGSIALDDRPFPEMPFVGVPAECAGRVNLHERPAYLLTIENFASFVRYVREIGQGDGGLVIYSGGFPSRPVLETIARLARQADAPTYHWGDMDAGGVRIFRYIEQHLASVGVSLHPHMMNADLLRQAGSRAQGANRIGGDVTESAIAELASIIEQTGLVHEQEEFDPQSPLAASAPVRL</sequence>
<dbReference type="InterPro" id="IPR024534">
    <property type="entry name" value="JetD_C"/>
</dbReference>
<evidence type="ECO:0000313" key="3">
    <source>
        <dbReference type="Proteomes" id="UP000439983"/>
    </source>
</evidence>
<dbReference type="GO" id="GO:0003677">
    <property type="term" value="F:DNA binding"/>
    <property type="evidence" value="ECO:0007669"/>
    <property type="project" value="InterPro"/>
</dbReference>
<dbReference type="Pfam" id="PF09983">
    <property type="entry name" value="JetD_C"/>
    <property type="match status" value="1"/>
</dbReference>
<evidence type="ECO:0000313" key="2">
    <source>
        <dbReference type="EMBL" id="MQX18134.1"/>
    </source>
</evidence>
<keyword evidence="3" id="KW-1185">Reference proteome</keyword>
<dbReference type="GO" id="GO:0005694">
    <property type="term" value="C:chromosome"/>
    <property type="evidence" value="ECO:0007669"/>
    <property type="project" value="InterPro"/>
</dbReference>
<dbReference type="AlphaFoldDB" id="A0A6N7LN74"/>
<dbReference type="Proteomes" id="UP000439983">
    <property type="component" value="Unassembled WGS sequence"/>
</dbReference>
<organism evidence="2 3">
    <name type="scientific">Sinorhizobium terangae</name>
    <dbReference type="NCBI Taxonomy" id="110322"/>
    <lineage>
        <taxon>Bacteria</taxon>
        <taxon>Pseudomonadati</taxon>
        <taxon>Pseudomonadota</taxon>
        <taxon>Alphaproteobacteria</taxon>
        <taxon>Hyphomicrobiales</taxon>
        <taxon>Rhizobiaceae</taxon>
        <taxon>Sinorhizobium/Ensifer group</taxon>
        <taxon>Sinorhizobium</taxon>
    </lineage>
</organism>
<reference evidence="2 3" key="1">
    <citation type="journal article" date="2013" name="Genome Biol.">
        <title>Comparative genomics of the core and accessory genomes of 48 Sinorhizobium strains comprising five genospecies.</title>
        <authorList>
            <person name="Sugawara M."/>
            <person name="Epstein B."/>
            <person name="Badgley B.D."/>
            <person name="Unno T."/>
            <person name="Xu L."/>
            <person name="Reese J."/>
            <person name="Gyaneshwar P."/>
            <person name="Denny R."/>
            <person name="Mudge J."/>
            <person name="Bharti A.K."/>
            <person name="Farmer A.D."/>
            <person name="May G.D."/>
            <person name="Woodward J.E."/>
            <person name="Medigue C."/>
            <person name="Vallenet D."/>
            <person name="Lajus A."/>
            <person name="Rouy Z."/>
            <person name="Martinez-Vaz B."/>
            <person name="Tiffin P."/>
            <person name="Young N.D."/>
            <person name="Sadowsky M.J."/>
        </authorList>
    </citation>
    <scope>NUCLEOTIDE SEQUENCE [LARGE SCALE GENOMIC DNA]</scope>
    <source>
        <strain evidence="2 3">USDA4894</strain>
    </source>
</reference>
<name>A0A6N7LN74_SINTE</name>
<gene>
    <name evidence="2" type="ORF">GHK62_26360</name>
</gene>
<protein>
    <submittedName>
        <fullName evidence="2">DUF2399 domain-containing protein</fullName>
    </submittedName>
</protein>
<evidence type="ECO:0000259" key="1">
    <source>
        <dbReference type="Pfam" id="PF09983"/>
    </source>
</evidence>
<dbReference type="SUPFAM" id="SSF56726">
    <property type="entry name" value="DNA topoisomerase IV, alpha subunit"/>
    <property type="match status" value="1"/>
</dbReference>
<accession>A0A6N7LN74</accession>